<evidence type="ECO:0000259" key="7">
    <source>
        <dbReference type="Pfam" id="PF01266"/>
    </source>
</evidence>
<evidence type="ECO:0000256" key="3">
    <source>
        <dbReference type="ARBA" id="ARBA00022630"/>
    </source>
</evidence>
<keyword evidence="3" id="KW-0285">Flavoprotein</keyword>
<comment type="caution">
    <text evidence="8">The sequence shown here is derived from an EMBL/GenBank/DDBJ whole genome shotgun (WGS) entry which is preliminary data.</text>
</comment>
<feature type="binding site" evidence="6">
    <location>
        <position position="349"/>
    </location>
    <ligand>
        <name>D-dopa</name>
        <dbReference type="ChEBI" id="CHEBI:149689"/>
    </ligand>
</feature>
<evidence type="ECO:0000256" key="2">
    <source>
        <dbReference type="ARBA" id="ARBA00006730"/>
    </source>
</evidence>
<name>A0A9W9KP94_9EURO</name>
<dbReference type="Gene3D" id="3.30.9.10">
    <property type="entry name" value="D-Amino Acid Oxidase, subunit A, domain 2"/>
    <property type="match status" value="1"/>
</dbReference>
<dbReference type="RefSeq" id="XP_056480571.1">
    <property type="nucleotide sequence ID" value="XM_056613347.1"/>
</dbReference>
<reference evidence="8" key="1">
    <citation type="submission" date="2022-11" db="EMBL/GenBank/DDBJ databases">
        <authorList>
            <person name="Petersen C."/>
        </authorList>
    </citation>
    <scope>NUCLEOTIDE SEQUENCE</scope>
    <source>
        <strain evidence="8">IBT 30761</strain>
    </source>
</reference>
<keyword evidence="5" id="KW-0560">Oxidoreductase</keyword>
<dbReference type="PANTHER" id="PTHR11530">
    <property type="entry name" value="D-AMINO ACID OXIDASE"/>
    <property type="match status" value="1"/>
</dbReference>
<evidence type="ECO:0000313" key="8">
    <source>
        <dbReference type="EMBL" id="KAJ5112798.1"/>
    </source>
</evidence>
<comment type="similarity">
    <text evidence="2">Belongs to the DAMOX/DASOX family.</text>
</comment>
<dbReference type="InterPro" id="IPR023209">
    <property type="entry name" value="DAO"/>
</dbReference>
<dbReference type="Gene3D" id="3.40.50.720">
    <property type="entry name" value="NAD(P)-binding Rossmann-like Domain"/>
    <property type="match status" value="1"/>
</dbReference>
<dbReference type="GO" id="GO:0071949">
    <property type="term" value="F:FAD binding"/>
    <property type="evidence" value="ECO:0007669"/>
    <property type="project" value="InterPro"/>
</dbReference>
<dbReference type="GO" id="GO:0003884">
    <property type="term" value="F:D-amino-acid oxidase activity"/>
    <property type="evidence" value="ECO:0007669"/>
    <property type="project" value="InterPro"/>
</dbReference>
<gene>
    <name evidence="8" type="ORF">N7532_000843</name>
</gene>
<comment type="cofactor">
    <cofactor evidence="1 6">
        <name>FAD</name>
        <dbReference type="ChEBI" id="CHEBI:57692"/>
    </cofactor>
</comment>
<dbReference type="SUPFAM" id="SSF51971">
    <property type="entry name" value="Nucleotide-binding domain"/>
    <property type="match status" value="1"/>
</dbReference>
<feature type="binding site" evidence="6">
    <location>
        <position position="261"/>
    </location>
    <ligand>
        <name>D-dopa</name>
        <dbReference type="ChEBI" id="CHEBI:149689"/>
    </ligand>
</feature>
<keyword evidence="4 6" id="KW-0274">FAD</keyword>
<dbReference type="PANTHER" id="PTHR11530:SF29">
    <property type="entry name" value="FAD DEPENDENT OXIDOREDUCTASE SUPERFAMILY (AFU_ORTHOLOGUE AFUA_6G10230)"/>
    <property type="match status" value="1"/>
</dbReference>
<proteinExistence type="inferred from homology"/>
<feature type="binding site" evidence="6">
    <location>
        <position position="198"/>
    </location>
    <ligand>
        <name>FAD</name>
        <dbReference type="ChEBI" id="CHEBI:57692"/>
    </ligand>
</feature>
<dbReference type="PIRSF" id="PIRSF000189">
    <property type="entry name" value="D-aa_oxidase"/>
    <property type="match status" value="1"/>
</dbReference>
<evidence type="ECO:0000256" key="4">
    <source>
        <dbReference type="ARBA" id="ARBA00022827"/>
    </source>
</evidence>
<feature type="binding site" evidence="6">
    <location>
        <position position="322"/>
    </location>
    <ligand>
        <name>D-dopa</name>
        <dbReference type="ChEBI" id="CHEBI:149689"/>
    </ligand>
</feature>
<keyword evidence="9" id="KW-1185">Reference proteome</keyword>
<dbReference type="OrthoDB" id="2015447at2759"/>
<protein>
    <recommendedName>
        <fullName evidence="7">FAD dependent oxidoreductase domain-containing protein</fullName>
    </recommendedName>
</protein>
<evidence type="ECO:0000313" key="9">
    <source>
        <dbReference type="Proteomes" id="UP001149074"/>
    </source>
</evidence>
<dbReference type="EMBL" id="JAPQKI010000001">
    <property type="protein sequence ID" value="KAJ5112798.1"/>
    <property type="molecule type" value="Genomic_DNA"/>
</dbReference>
<evidence type="ECO:0000256" key="6">
    <source>
        <dbReference type="PIRSR" id="PIRSR000189-1"/>
    </source>
</evidence>
<evidence type="ECO:0000256" key="1">
    <source>
        <dbReference type="ARBA" id="ARBA00001974"/>
    </source>
</evidence>
<organism evidence="8 9">
    <name type="scientific">Penicillium argentinense</name>
    <dbReference type="NCBI Taxonomy" id="1131581"/>
    <lineage>
        <taxon>Eukaryota</taxon>
        <taxon>Fungi</taxon>
        <taxon>Dikarya</taxon>
        <taxon>Ascomycota</taxon>
        <taxon>Pezizomycotina</taxon>
        <taxon>Eurotiomycetes</taxon>
        <taxon>Eurotiomycetidae</taxon>
        <taxon>Eurotiales</taxon>
        <taxon>Aspergillaceae</taxon>
        <taxon>Penicillium</taxon>
    </lineage>
</organism>
<accession>A0A9W9KP94</accession>
<evidence type="ECO:0000256" key="5">
    <source>
        <dbReference type="ARBA" id="ARBA00023002"/>
    </source>
</evidence>
<dbReference type="GO" id="GO:0005737">
    <property type="term" value="C:cytoplasm"/>
    <property type="evidence" value="ECO:0007669"/>
    <property type="project" value="TreeGrafter"/>
</dbReference>
<dbReference type="Proteomes" id="UP001149074">
    <property type="component" value="Unassembled WGS sequence"/>
</dbReference>
<reference evidence="8" key="2">
    <citation type="journal article" date="2023" name="IMA Fungus">
        <title>Comparative genomic study of the Penicillium genus elucidates a diverse pangenome and 15 lateral gene transfer events.</title>
        <authorList>
            <person name="Petersen C."/>
            <person name="Sorensen T."/>
            <person name="Nielsen M.R."/>
            <person name="Sondergaard T.E."/>
            <person name="Sorensen J.L."/>
            <person name="Fitzpatrick D.A."/>
            <person name="Frisvad J.C."/>
            <person name="Nielsen K.L."/>
        </authorList>
    </citation>
    <scope>NUCLEOTIDE SEQUENCE</scope>
    <source>
        <strain evidence="8">IBT 30761</strain>
    </source>
</reference>
<feature type="domain" description="FAD dependent oxidoreductase" evidence="7">
    <location>
        <begin position="43"/>
        <end position="364"/>
    </location>
</feature>
<dbReference type="Pfam" id="PF01266">
    <property type="entry name" value="DAO"/>
    <property type="match status" value="1"/>
</dbReference>
<dbReference type="GeneID" id="81352326"/>
<dbReference type="AlphaFoldDB" id="A0A9W9KP94"/>
<sequence length="376" mass="41507">MIMQSTPVQLGTKDDRKAQLSIPAIMGESAVDASLIPFAQRPVIILGAGIIGCATARQLLQQGFSVVLVAEFLPGDQDIYYASAWAGAAWHAAGGITPDQRYLQAVTHRVLLQMAQDPESGVSVVDAREYLEQPPAPDSAIWGRTVVSKFREMDQTEYPSDFHCAWAYRTLVTDPTRHMPWLGRQIRALGGQFVRHRVQSLQQLYEMYPESRVFINASGLGSKTLTDVLDDRCFPERGQNVFLRTDQCHTMYFRNGQEYTYVIPRPQSKGVILGGVKQEDSLSPEVDLAIARDEIARAHRLAPHIVPAQPAEDAVRHIIGIRPSRRGGFRLDATQAATRTVLSAYGFGGGGYAFSYGIADALVKMVEQAERAHVIV</sequence>
<dbReference type="GO" id="GO:0019478">
    <property type="term" value="P:D-amino acid catabolic process"/>
    <property type="evidence" value="ECO:0007669"/>
    <property type="project" value="TreeGrafter"/>
</dbReference>
<dbReference type="InterPro" id="IPR006076">
    <property type="entry name" value="FAD-dep_OxRdtase"/>
</dbReference>
<dbReference type="SUPFAM" id="SSF54373">
    <property type="entry name" value="FAD-linked reductases, C-terminal domain"/>
    <property type="match status" value="1"/>
</dbReference>